<keyword evidence="2" id="KW-1185">Reference proteome</keyword>
<dbReference type="Gramene" id="CDP07998">
    <property type="protein sequence ID" value="CDP07998"/>
    <property type="gene ID" value="GSCOC_T00026652001"/>
</dbReference>
<sequence>MKGKYAPEKFIHMLNEEKLIQCQQIWQDISCRFGEKRSQESKTDISTTYENDRLLKISLRSIENEDTTQISQEFGGGGHRNASSFMLASTEFKKWKVHGDALTNAAI</sequence>
<protein>
    <recommendedName>
        <fullName evidence="3">DHHA1 domain-containing protein</fullName>
    </recommendedName>
</protein>
<dbReference type="PANTHER" id="PTHR46922">
    <property type="entry name" value="DHHA1 DOMAIN PROTEIN"/>
    <property type="match status" value="1"/>
</dbReference>
<dbReference type="EMBL" id="HG739114">
    <property type="protein sequence ID" value="CDP07998.1"/>
    <property type="molecule type" value="Genomic_DNA"/>
</dbReference>
<organism evidence="1 2">
    <name type="scientific">Coffea canephora</name>
    <name type="common">Robusta coffee</name>
    <dbReference type="NCBI Taxonomy" id="49390"/>
    <lineage>
        <taxon>Eukaryota</taxon>
        <taxon>Viridiplantae</taxon>
        <taxon>Streptophyta</taxon>
        <taxon>Embryophyta</taxon>
        <taxon>Tracheophyta</taxon>
        <taxon>Spermatophyta</taxon>
        <taxon>Magnoliopsida</taxon>
        <taxon>eudicotyledons</taxon>
        <taxon>Gunneridae</taxon>
        <taxon>Pentapetalae</taxon>
        <taxon>asterids</taxon>
        <taxon>lamiids</taxon>
        <taxon>Gentianales</taxon>
        <taxon>Rubiaceae</taxon>
        <taxon>Ixoroideae</taxon>
        <taxon>Gardenieae complex</taxon>
        <taxon>Bertiereae - Coffeeae clade</taxon>
        <taxon>Coffeeae</taxon>
        <taxon>Coffea</taxon>
    </lineage>
</organism>
<proteinExistence type="predicted"/>
<dbReference type="InterPro" id="IPR038763">
    <property type="entry name" value="DHH_sf"/>
</dbReference>
<gene>
    <name evidence="1" type="ORF">GSCOC_T00026652001</name>
</gene>
<dbReference type="SUPFAM" id="SSF64182">
    <property type="entry name" value="DHH phosphoesterases"/>
    <property type="match status" value="1"/>
</dbReference>
<dbReference type="Proteomes" id="UP000295252">
    <property type="component" value="Chromosome V"/>
</dbReference>
<dbReference type="AlphaFoldDB" id="A0A068UK49"/>
<dbReference type="PANTHER" id="PTHR46922:SF4">
    <property type="entry name" value="DHHA1 DOMAIN PROTEIN"/>
    <property type="match status" value="1"/>
</dbReference>
<evidence type="ECO:0000313" key="2">
    <source>
        <dbReference type="Proteomes" id="UP000295252"/>
    </source>
</evidence>
<reference evidence="2" key="1">
    <citation type="journal article" date="2014" name="Science">
        <title>The coffee genome provides insight into the convergent evolution of caffeine biosynthesis.</title>
        <authorList>
            <person name="Denoeud F."/>
            <person name="Carretero-Paulet L."/>
            <person name="Dereeper A."/>
            <person name="Droc G."/>
            <person name="Guyot R."/>
            <person name="Pietrella M."/>
            <person name="Zheng C."/>
            <person name="Alberti A."/>
            <person name="Anthony F."/>
            <person name="Aprea G."/>
            <person name="Aury J.M."/>
            <person name="Bento P."/>
            <person name="Bernard M."/>
            <person name="Bocs S."/>
            <person name="Campa C."/>
            <person name="Cenci A."/>
            <person name="Combes M.C."/>
            <person name="Crouzillat D."/>
            <person name="Da Silva C."/>
            <person name="Daddiego L."/>
            <person name="De Bellis F."/>
            <person name="Dussert S."/>
            <person name="Garsmeur O."/>
            <person name="Gayraud T."/>
            <person name="Guignon V."/>
            <person name="Jahn K."/>
            <person name="Jamilloux V."/>
            <person name="Joet T."/>
            <person name="Labadie K."/>
            <person name="Lan T."/>
            <person name="Leclercq J."/>
            <person name="Lepelley M."/>
            <person name="Leroy T."/>
            <person name="Li L.T."/>
            <person name="Librado P."/>
            <person name="Lopez L."/>
            <person name="Munoz A."/>
            <person name="Noel B."/>
            <person name="Pallavicini A."/>
            <person name="Perrotta G."/>
            <person name="Poncet V."/>
            <person name="Pot D."/>
            <person name="Priyono X."/>
            <person name="Rigoreau M."/>
            <person name="Rouard M."/>
            <person name="Rozas J."/>
            <person name="Tranchant-Dubreuil C."/>
            <person name="VanBuren R."/>
            <person name="Zhang Q."/>
            <person name="Andrade A.C."/>
            <person name="Argout X."/>
            <person name="Bertrand B."/>
            <person name="de Kochko A."/>
            <person name="Graziosi G."/>
            <person name="Henry R.J."/>
            <person name="Jayarama X."/>
            <person name="Ming R."/>
            <person name="Nagai C."/>
            <person name="Rounsley S."/>
            <person name="Sankoff D."/>
            <person name="Giuliano G."/>
            <person name="Albert V.A."/>
            <person name="Wincker P."/>
            <person name="Lashermes P."/>
        </authorList>
    </citation>
    <scope>NUCLEOTIDE SEQUENCE [LARGE SCALE GENOMIC DNA]</scope>
    <source>
        <strain evidence="2">cv. DH200-94</strain>
    </source>
</reference>
<accession>A0A068UK49</accession>
<name>A0A068UK49_COFCA</name>
<dbReference type="InParanoid" id="A0A068UK49"/>
<evidence type="ECO:0008006" key="3">
    <source>
        <dbReference type="Google" id="ProtNLM"/>
    </source>
</evidence>
<evidence type="ECO:0000313" key="1">
    <source>
        <dbReference type="EMBL" id="CDP07998.1"/>
    </source>
</evidence>
<dbReference type="Gene3D" id="3.10.310.30">
    <property type="match status" value="1"/>
</dbReference>